<evidence type="ECO:0000256" key="2">
    <source>
        <dbReference type="ARBA" id="ARBA00023015"/>
    </source>
</evidence>
<dbReference type="InterPro" id="IPR036390">
    <property type="entry name" value="WH_DNA-bd_sf"/>
</dbReference>
<gene>
    <name evidence="6" type="ORF">F9817_11905</name>
</gene>
<sequence>MLKTTLEQWQVLRSVVEQGSIAKAAEQTFKSQPAISYQLSQLQQRLGIEILNLKGRKLVLTEQGRILLEQAVFILDQWRDLEARAEALTQGERAVISLVVDSLFPKSDLFNGLKRFNLAFPNTHVHVKETVRDEGMMLLNQGNDDLYIISAPENLSVTKSAVMTVEVIPVAHKEHPIFQVPSHLREAKLKCVPMIQVVDKYHQQPNDEDNRYQDSWFFTSLSSAVDAIINQLGYGWIPISEIHQYLDNGTLCPIFDDQQMLRNSTLYLIKNQDARHDSVIHALEDALLENILPKEEHHTPLD</sequence>
<dbReference type="Gene3D" id="1.10.10.10">
    <property type="entry name" value="Winged helix-like DNA-binding domain superfamily/Winged helix DNA-binding domain"/>
    <property type="match status" value="1"/>
</dbReference>
<evidence type="ECO:0000256" key="3">
    <source>
        <dbReference type="ARBA" id="ARBA00023125"/>
    </source>
</evidence>
<keyword evidence="7" id="KW-1185">Reference proteome</keyword>
<dbReference type="SUPFAM" id="SSF46785">
    <property type="entry name" value="Winged helix' DNA-binding domain"/>
    <property type="match status" value="1"/>
</dbReference>
<evidence type="ECO:0000313" key="7">
    <source>
        <dbReference type="Proteomes" id="UP000462621"/>
    </source>
</evidence>
<dbReference type="Gene3D" id="3.40.190.290">
    <property type="match status" value="1"/>
</dbReference>
<comment type="caution">
    <text evidence="6">The sequence shown here is derived from an EMBL/GenBank/DDBJ whole genome shotgun (WGS) entry which is preliminary data.</text>
</comment>
<dbReference type="PANTHER" id="PTHR30126">
    <property type="entry name" value="HTH-TYPE TRANSCRIPTIONAL REGULATOR"/>
    <property type="match status" value="1"/>
</dbReference>
<accession>A0A7X4LLL2</accession>
<organism evidence="6 7">
    <name type="scientific">Vibrio eleionomae</name>
    <dbReference type="NCBI Taxonomy" id="2653505"/>
    <lineage>
        <taxon>Bacteria</taxon>
        <taxon>Pseudomonadati</taxon>
        <taxon>Pseudomonadota</taxon>
        <taxon>Gammaproteobacteria</taxon>
        <taxon>Vibrionales</taxon>
        <taxon>Vibrionaceae</taxon>
        <taxon>Vibrio</taxon>
    </lineage>
</organism>
<evidence type="ECO:0000256" key="4">
    <source>
        <dbReference type="ARBA" id="ARBA00023163"/>
    </source>
</evidence>
<dbReference type="Pfam" id="PF03466">
    <property type="entry name" value="LysR_substrate"/>
    <property type="match status" value="1"/>
</dbReference>
<dbReference type="EMBL" id="WEKT01000019">
    <property type="protein sequence ID" value="MZI93897.1"/>
    <property type="molecule type" value="Genomic_DNA"/>
</dbReference>
<dbReference type="Pfam" id="PF00126">
    <property type="entry name" value="HTH_1"/>
    <property type="match status" value="1"/>
</dbReference>
<protein>
    <submittedName>
        <fullName evidence="6">LysR family transcriptional regulator</fullName>
    </submittedName>
</protein>
<evidence type="ECO:0000313" key="6">
    <source>
        <dbReference type="EMBL" id="MZI93897.1"/>
    </source>
</evidence>
<dbReference type="PANTHER" id="PTHR30126:SF88">
    <property type="entry name" value="TRANSCRIPTIONAL REGULATOR-RELATED"/>
    <property type="match status" value="1"/>
</dbReference>
<dbReference type="SUPFAM" id="SSF53850">
    <property type="entry name" value="Periplasmic binding protein-like II"/>
    <property type="match status" value="1"/>
</dbReference>
<evidence type="ECO:0000256" key="1">
    <source>
        <dbReference type="ARBA" id="ARBA00009437"/>
    </source>
</evidence>
<dbReference type="InterPro" id="IPR036388">
    <property type="entry name" value="WH-like_DNA-bd_sf"/>
</dbReference>
<dbReference type="InterPro" id="IPR005119">
    <property type="entry name" value="LysR_subst-bd"/>
</dbReference>
<dbReference type="RefSeq" id="WP_161155795.1">
    <property type="nucleotide sequence ID" value="NZ_WEKT01000019.1"/>
</dbReference>
<keyword evidence="4" id="KW-0804">Transcription</keyword>
<dbReference type="GO" id="GO:0003700">
    <property type="term" value="F:DNA-binding transcription factor activity"/>
    <property type="evidence" value="ECO:0007669"/>
    <property type="project" value="InterPro"/>
</dbReference>
<proteinExistence type="inferred from homology"/>
<feature type="domain" description="HTH lysR-type" evidence="5">
    <location>
        <begin position="4"/>
        <end position="61"/>
    </location>
</feature>
<keyword evidence="2" id="KW-0805">Transcription regulation</keyword>
<dbReference type="Proteomes" id="UP000462621">
    <property type="component" value="Unassembled WGS sequence"/>
</dbReference>
<name>A0A7X4LLL2_9VIBR</name>
<dbReference type="AlphaFoldDB" id="A0A7X4LLL2"/>
<reference evidence="6 7" key="1">
    <citation type="submission" date="2019-10" db="EMBL/GenBank/DDBJ databases">
        <title>Vibrio sp. nov. isolated from a shrimp pond.</title>
        <authorList>
            <person name="Gomez-Gil B."/>
            <person name="Enciso-Ibarra J."/>
            <person name="Enciso-Ibarra K."/>
            <person name="Bolan-Mejia C."/>
        </authorList>
    </citation>
    <scope>NUCLEOTIDE SEQUENCE [LARGE SCALE GENOMIC DNA]</scope>
    <source>
        <strain evidence="6 7">CAIM 722</strain>
    </source>
</reference>
<dbReference type="InterPro" id="IPR000847">
    <property type="entry name" value="LysR_HTH_N"/>
</dbReference>
<dbReference type="GO" id="GO:0000976">
    <property type="term" value="F:transcription cis-regulatory region binding"/>
    <property type="evidence" value="ECO:0007669"/>
    <property type="project" value="TreeGrafter"/>
</dbReference>
<keyword evidence="3" id="KW-0238">DNA-binding</keyword>
<dbReference type="PROSITE" id="PS50931">
    <property type="entry name" value="HTH_LYSR"/>
    <property type="match status" value="1"/>
</dbReference>
<comment type="similarity">
    <text evidence="1">Belongs to the LysR transcriptional regulatory family.</text>
</comment>
<evidence type="ECO:0000259" key="5">
    <source>
        <dbReference type="PROSITE" id="PS50931"/>
    </source>
</evidence>